<keyword evidence="3" id="KW-0964">Secreted</keyword>
<evidence type="ECO:0000256" key="8">
    <source>
        <dbReference type="SAM" id="SignalP"/>
    </source>
</evidence>
<reference evidence="10 11" key="1">
    <citation type="submission" date="2017-10" db="EMBL/GenBank/DDBJ databases">
        <title>Sequencing the genomes of 1000 actinobacteria strains.</title>
        <authorList>
            <person name="Klenk H.-P."/>
        </authorList>
    </citation>
    <scope>NUCLEOTIDE SEQUENCE [LARGE SCALE GENOMIC DNA]</scope>
    <source>
        <strain evidence="10 11">DSM 21801</strain>
    </source>
</reference>
<feature type="region of interest" description="Disordered" evidence="6">
    <location>
        <begin position="321"/>
        <end position="397"/>
    </location>
</feature>
<keyword evidence="5" id="KW-0572">Peptidoglycan-anchor</keyword>
<evidence type="ECO:0000259" key="9">
    <source>
        <dbReference type="PROSITE" id="PS50847"/>
    </source>
</evidence>
<gene>
    <name evidence="10" type="ORF">ATL40_2707</name>
</gene>
<proteinExistence type="predicted"/>
<dbReference type="Gene3D" id="2.60.40.1280">
    <property type="match status" value="1"/>
</dbReference>
<dbReference type="Pfam" id="PF00746">
    <property type="entry name" value="Gram_pos_anchor"/>
    <property type="match status" value="1"/>
</dbReference>
<dbReference type="InterPro" id="IPR011252">
    <property type="entry name" value="Fibrogen-bd_dom1"/>
</dbReference>
<dbReference type="SUPFAM" id="SSF49401">
    <property type="entry name" value="Bacterial adhesins"/>
    <property type="match status" value="1"/>
</dbReference>
<evidence type="ECO:0000256" key="1">
    <source>
        <dbReference type="ARBA" id="ARBA00004168"/>
    </source>
</evidence>
<evidence type="ECO:0000256" key="2">
    <source>
        <dbReference type="ARBA" id="ARBA00022512"/>
    </source>
</evidence>
<feature type="transmembrane region" description="Helical" evidence="7">
    <location>
        <begin position="396"/>
        <end position="416"/>
    </location>
</feature>
<comment type="caution">
    <text evidence="10">The sequence shown here is derived from an EMBL/GenBank/DDBJ whole genome shotgun (WGS) entry which is preliminary data.</text>
</comment>
<keyword evidence="11" id="KW-1185">Reference proteome</keyword>
<organism evidence="10 11">
    <name type="scientific">Serinibacter salmoneus</name>
    <dbReference type="NCBI Taxonomy" id="556530"/>
    <lineage>
        <taxon>Bacteria</taxon>
        <taxon>Bacillati</taxon>
        <taxon>Actinomycetota</taxon>
        <taxon>Actinomycetes</taxon>
        <taxon>Micrococcales</taxon>
        <taxon>Beutenbergiaceae</taxon>
        <taxon>Serinibacter</taxon>
    </lineage>
</organism>
<dbReference type="PROSITE" id="PS50847">
    <property type="entry name" value="GRAM_POS_ANCHORING"/>
    <property type="match status" value="1"/>
</dbReference>
<dbReference type="InterPro" id="IPR008966">
    <property type="entry name" value="Adhesion_dom_sf"/>
</dbReference>
<dbReference type="Pfam" id="PF17961">
    <property type="entry name" value="Big_8"/>
    <property type="match status" value="1"/>
</dbReference>
<evidence type="ECO:0000256" key="5">
    <source>
        <dbReference type="ARBA" id="ARBA00023088"/>
    </source>
</evidence>
<feature type="signal peptide" evidence="8">
    <location>
        <begin position="1"/>
        <end position="28"/>
    </location>
</feature>
<feature type="compositionally biased region" description="Pro residues" evidence="6">
    <location>
        <begin position="338"/>
        <end position="386"/>
    </location>
</feature>
<keyword evidence="2" id="KW-0134">Cell wall</keyword>
<evidence type="ECO:0000313" key="11">
    <source>
        <dbReference type="Proteomes" id="UP000224915"/>
    </source>
</evidence>
<sequence>MLTRRRAAVGAAALLVGSVALVAPGAMAAEVVPEVSGVTFTDPTTGDPLDGELTVYEQFDLRLEYSLPDDVASGDTFTIDFPATLVGIPDPSVVVRDPETGDEVAHCVVTATEVTCTLTEYVDGKDDFTDFDLFFRMEAAQSTSEDSVEFPINSGDGVVIIDLPGDDGVIGSGGVSEPENPYKAGWVWREDPEVVEWRVFLPADEVEGEEIQLVDTLGQGQTLRRVDGEPDLWVVVWDLDVAPWDAPDPFSHPGSRWLADHEYDLVVSDDDTSFTLTMDVVEGTEMYMFGYRSNVPEGLEIPAVLTNEITGESHTLRQDLTYTYSSGGSGSGDNEPEPTTPEPTTPEPTTPEPTTPEPATPEPATPEPTTPEPTTPEPTTPEPTTPALPRTGAGDATVGGLVAAGLVLTGGLVLLVRRRAALRN</sequence>
<keyword evidence="4 8" id="KW-0732">Signal</keyword>
<accession>A0A2A9D304</accession>
<name>A0A2A9D304_9MICO</name>
<keyword evidence="7" id="KW-0472">Membrane</keyword>
<evidence type="ECO:0000256" key="6">
    <source>
        <dbReference type="SAM" id="MobiDB-lite"/>
    </source>
</evidence>
<evidence type="ECO:0000256" key="4">
    <source>
        <dbReference type="ARBA" id="ARBA00022729"/>
    </source>
</evidence>
<dbReference type="InterPro" id="IPR019931">
    <property type="entry name" value="LPXTG_anchor"/>
</dbReference>
<keyword evidence="7" id="KW-0812">Transmembrane</keyword>
<dbReference type="EMBL" id="PDJD01000001">
    <property type="protein sequence ID" value="PFG21087.1"/>
    <property type="molecule type" value="Genomic_DNA"/>
</dbReference>
<dbReference type="Proteomes" id="UP000224915">
    <property type="component" value="Unassembled WGS sequence"/>
</dbReference>
<dbReference type="RefSeq" id="WP_143556997.1">
    <property type="nucleotide sequence ID" value="NZ_PDJD01000001.1"/>
</dbReference>
<dbReference type="GO" id="GO:0007155">
    <property type="term" value="P:cell adhesion"/>
    <property type="evidence" value="ECO:0007669"/>
    <property type="project" value="InterPro"/>
</dbReference>
<feature type="chain" id="PRO_5012360275" evidence="8">
    <location>
        <begin position="29"/>
        <end position="424"/>
    </location>
</feature>
<keyword evidence="7" id="KW-1133">Transmembrane helix</keyword>
<dbReference type="AlphaFoldDB" id="A0A2A9D304"/>
<evidence type="ECO:0000256" key="3">
    <source>
        <dbReference type="ARBA" id="ARBA00022525"/>
    </source>
</evidence>
<evidence type="ECO:0000313" key="10">
    <source>
        <dbReference type="EMBL" id="PFG21087.1"/>
    </source>
</evidence>
<dbReference type="InterPro" id="IPR041171">
    <property type="entry name" value="SDR_Ig"/>
</dbReference>
<dbReference type="NCBIfam" id="TIGR01167">
    <property type="entry name" value="LPXTG_anchor"/>
    <property type="match status" value="1"/>
</dbReference>
<dbReference type="OrthoDB" id="5142801at2"/>
<evidence type="ECO:0000256" key="7">
    <source>
        <dbReference type="SAM" id="Phobius"/>
    </source>
</evidence>
<feature type="compositionally biased region" description="Low complexity" evidence="6">
    <location>
        <begin position="387"/>
        <end position="397"/>
    </location>
</feature>
<comment type="subcellular location">
    <subcellularLocation>
        <location evidence="1">Secreted</location>
        <location evidence="1">Cell wall</location>
        <topology evidence="1">Peptidoglycan-anchor</topology>
    </subcellularLocation>
</comment>
<feature type="domain" description="Gram-positive cocci surface proteins LPxTG" evidence="9">
    <location>
        <begin position="388"/>
        <end position="424"/>
    </location>
</feature>
<protein>
    <submittedName>
        <fullName evidence="10">LPXTG-motif cell wall-anchored protein</fullName>
    </submittedName>
</protein>